<organism evidence="2">
    <name type="scientific">marine metagenome</name>
    <dbReference type="NCBI Taxonomy" id="408172"/>
    <lineage>
        <taxon>unclassified sequences</taxon>
        <taxon>metagenomes</taxon>
        <taxon>ecological metagenomes</taxon>
    </lineage>
</organism>
<name>A0A382Y6F3_9ZZZZ</name>
<feature type="region of interest" description="Disordered" evidence="1">
    <location>
        <begin position="1"/>
        <end position="22"/>
    </location>
</feature>
<evidence type="ECO:0000256" key="1">
    <source>
        <dbReference type="SAM" id="MobiDB-lite"/>
    </source>
</evidence>
<gene>
    <name evidence="2" type="ORF">METZ01_LOCUS431299</name>
</gene>
<protein>
    <submittedName>
        <fullName evidence="2">Uncharacterized protein</fullName>
    </submittedName>
</protein>
<proteinExistence type="predicted"/>
<accession>A0A382Y6F3</accession>
<evidence type="ECO:0000313" key="2">
    <source>
        <dbReference type="EMBL" id="SVD78445.1"/>
    </source>
</evidence>
<reference evidence="2" key="1">
    <citation type="submission" date="2018-05" db="EMBL/GenBank/DDBJ databases">
        <authorList>
            <person name="Lanie J.A."/>
            <person name="Ng W.-L."/>
            <person name="Kazmierczak K.M."/>
            <person name="Andrzejewski T.M."/>
            <person name="Davidsen T.M."/>
            <person name="Wayne K.J."/>
            <person name="Tettelin H."/>
            <person name="Glass J.I."/>
            <person name="Rusch D."/>
            <person name="Podicherti R."/>
            <person name="Tsui H.-C.T."/>
            <person name="Winkler M.E."/>
        </authorList>
    </citation>
    <scope>NUCLEOTIDE SEQUENCE</scope>
</reference>
<dbReference type="AlphaFoldDB" id="A0A382Y6F3"/>
<feature type="non-terminal residue" evidence="2">
    <location>
        <position position="36"/>
    </location>
</feature>
<dbReference type="EMBL" id="UINC01173054">
    <property type="protein sequence ID" value="SVD78445.1"/>
    <property type="molecule type" value="Genomic_DNA"/>
</dbReference>
<sequence>MPNAQNGSKYEKPAEPVWSDGLPNLLQPSFGCSIGG</sequence>